<dbReference type="InterPro" id="IPR024311">
    <property type="entry name" value="Lipocalin-like"/>
</dbReference>
<dbReference type="OrthoDB" id="1004348at2"/>
<keyword evidence="2" id="KW-1185">Reference proteome</keyword>
<reference evidence="2" key="1">
    <citation type="submission" date="2019-06" db="EMBL/GenBank/DDBJ databases">
        <title>Alistipes onderdonkii subsp. vulgaris subsp. nov., Alistipes dispar sp. nov. and Alistipes communis sp. nov., isolated from human faeces, and creation of Alistipes onderdonkii subsp. onderdonkii subsp. nov.</title>
        <authorList>
            <person name="Sakamoto M."/>
            <person name="Ikeyama N."/>
            <person name="Ogata Y."/>
            <person name="Suda W."/>
            <person name="Iino T."/>
            <person name="Hattori M."/>
            <person name="Ohkuma M."/>
        </authorList>
    </citation>
    <scope>NUCLEOTIDE SEQUENCE [LARGE SCALE GENOMIC DNA]</scope>
    <source>
        <strain evidence="2">5CBH24</strain>
    </source>
</reference>
<dbReference type="AlphaFoldDB" id="A0A4Y1WTL7"/>
<accession>A0A4Y1WTL7</accession>
<dbReference type="KEGG" id="acou:A5CBH24_08090"/>
<evidence type="ECO:0000313" key="1">
    <source>
        <dbReference type="EMBL" id="BBL03496.1"/>
    </source>
</evidence>
<protein>
    <submittedName>
        <fullName evidence="1">Uncharacterized protein</fullName>
    </submittedName>
</protein>
<proteinExistence type="predicted"/>
<dbReference type="Pfam" id="PF13648">
    <property type="entry name" value="Lipocalin_4"/>
    <property type="match status" value="1"/>
</dbReference>
<gene>
    <name evidence="1" type="ORF">A5CBH24_08090</name>
</gene>
<dbReference type="EMBL" id="AP019735">
    <property type="protein sequence ID" value="BBL03496.1"/>
    <property type="molecule type" value="Genomic_DNA"/>
</dbReference>
<organism evidence="1 2">
    <name type="scientific">Alistipes communis</name>
    <dbReference type="NCBI Taxonomy" id="2585118"/>
    <lineage>
        <taxon>Bacteria</taxon>
        <taxon>Pseudomonadati</taxon>
        <taxon>Bacteroidota</taxon>
        <taxon>Bacteroidia</taxon>
        <taxon>Bacteroidales</taxon>
        <taxon>Rikenellaceae</taxon>
        <taxon>Alistipes</taxon>
    </lineage>
</organism>
<name>A0A4Y1WTL7_9BACT</name>
<dbReference type="RefSeq" id="WP_141412289.1">
    <property type="nucleotide sequence ID" value="NZ_AP019735.1"/>
</dbReference>
<dbReference type="GeneID" id="78341524"/>
<dbReference type="Proteomes" id="UP000318946">
    <property type="component" value="Chromosome"/>
</dbReference>
<evidence type="ECO:0000313" key="2">
    <source>
        <dbReference type="Proteomes" id="UP000318946"/>
    </source>
</evidence>
<sequence>MSIFRWTALLAFCCICTACGGSDDTPAPVLSTEQVAGIWKLKSWTGEAQNPDGTSYTFSDVVYVYVELHEDNTYALYQNVSAVGAVKFTGSYSLEASTIRGFYSTSAGSKAWSDSYEIGNLSGSAMTWTASHAAGDVQQFVRVETVPQEVLDASAEVRSAAVPAAGGIW</sequence>